<accession>A0A345MBP3</accession>
<sequence length="88" mass="9733">MSIQKPAVGRIVHYQSYGTPKGEYLPEPRAAVITAIPELLPEQPNSGPEGYVPSVSLAILNPTGMFFNEYVPYADEPTPGHWNWPPRV</sequence>
<protein>
    <submittedName>
        <fullName evidence="1">Uncharacterized protein</fullName>
    </submittedName>
</protein>
<dbReference type="GeneID" id="63209923"/>
<proteinExistence type="predicted"/>
<evidence type="ECO:0000313" key="1">
    <source>
        <dbReference type="EMBL" id="AXH67914.1"/>
    </source>
</evidence>
<evidence type="ECO:0000313" key="2">
    <source>
        <dbReference type="Proteomes" id="UP000258832"/>
    </source>
</evidence>
<dbReference type="EMBL" id="MH576973">
    <property type="protein sequence ID" value="AXH67914.1"/>
    <property type="molecule type" value="Genomic_DNA"/>
</dbReference>
<name>A0A345MBP3_9CAUD</name>
<organism evidence="1 2">
    <name type="scientific">Mycobacterium phage Bromden</name>
    <dbReference type="NCBI Taxonomy" id="2283252"/>
    <lineage>
        <taxon>Viruses</taxon>
        <taxon>Duplodnaviria</taxon>
        <taxon>Heunggongvirae</taxon>
        <taxon>Uroviricota</taxon>
        <taxon>Caudoviricetes</taxon>
        <taxon>Vilmaviridae</taxon>
        <taxon>Lclasvirinae</taxon>
        <taxon>Bromdenvirus</taxon>
        <taxon>Bromdenvirus bromden</taxon>
    </lineage>
</organism>
<keyword evidence="2" id="KW-1185">Reference proteome</keyword>
<dbReference type="KEGG" id="vg:63209923"/>
<dbReference type="RefSeq" id="YP_010013340.1">
    <property type="nucleotide sequence ID" value="NC_053510.1"/>
</dbReference>
<gene>
    <name evidence="1" type="primary">112</name>
    <name evidence="1" type="ORF">SEA_BROMDEN_112</name>
</gene>
<dbReference type="Proteomes" id="UP000258832">
    <property type="component" value="Segment"/>
</dbReference>
<reference evidence="2" key="1">
    <citation type="submission" date="2018-07" db="EMBL/GenBank/DDBJ databases">
        <authorList>
            <person name="Quirk P.G."/>
            <person name="Krulwich T.A."/>
        </authorList>
    </citation>
    <scope>NUCLEOTIDE SEQUENCE [LARGE SCALE GENOMIC DNA]</scope>
</reference>